<protein>
    <submittedName>
        <fullName evidence="1">HEPN domain-containing protein</fullName>
    </submittedName>
</protein>
<comment type="caution">
    <text evidence="1">The sequence shown here is derived from an EMBL/GenBank/DDBJ whole genome shotgun (WGS) entry which is preliminary data.</text>
</comment>
<accession>A0ABT2ZV60</accession>
<organism evidence="1 2">
    <name type="scientific">Sedimentimonas flavescens</name>
    <dbReference type="NCBI Taxonomy" id="2851012"/>
    <lineage>
        <taxon>Bacteria</taxon>
        <taxon>Pseudomonadati</taxon>
        <taxon>Pseudomonadota</taxon>
        <taxon>Alphaproteobacteria</taxon>
        <taxon>Rhodobacterales</taxon>
        <taxon>Rhodobacter group</taxon>
        <taxon>Sedimentimonas</taxon>
    </lineage>
</organism>
<dbReference type="EMBL" id="JAOWKW010000001">
    <property type="protein sequence ID" value="MCV2877630.1"/>
    <property type="molecule type" value="Genomic_DNA"/>
</dbReference>
<dbReference type="Proteomes" id="UP001526166">
    <property type="component" value="Unassembled WGS sequence"/>
</dbReference>
<name>A0ABT2ZV60_9RHOB</name>
<sequence length="343" mass="39247">MKRSTLIGRTIEIHAFPGKYIQATGSQDFNKRRPDLTSLSEKISIFNDYFIPIHIERSKPQTSPPRTIHTKTGPLSDIENGFIFKIKLDRKTIKYCADRFMTEFLKKEGAGQEAYSRELRSTLFDGHLHHAFKSKVLLLLTSINISSPLCFPIESTRIFSYGSELPADRYRITLFPEKNVREILKIDSVDNLEFFRFIERIEAEISNRPKTPLAKAFSFISHALTSNGFRDIEKLIWSIASIEAALGEDDRAARRLIEIRLAALFPEILETNAIREFKKMYDRRSKIVHGAISIPSAFTLEGMLKAGIESDDIQFSLFLAIKVIHAHFKRNTTKITFSTIANT</sequence>
<gene>
    <name evidence="1" type="ORF">OE699_02090</name>
</gene>
<evidence type="ECO:0000313" key="2">
    <source>
        <dbReference type="Proteomes" id="UP001526166"/>
    </source>
</evidence>
<proteinExistence type="predicted"/>
<reference evidence="1 2" key="1">
    <citation type="submission" date="2022-10" db="EMBL/GenBank/DDBJ databases">
        <title>Sinirhodobacter sp. nov., isolated from ocean surface sediments.</title>
        <authorList>
            <person name="He W."/>
            <person name="Wang L."/>
            <person name="Zhang D.-F."/>
        </authorList>
    </citation>
    <scope>NUCLEOTIDE SEQUENCE [LARGE SCALE GENOMIC DNA]</scope>
    <source>
        <strain evidence="1 2">WL0115</strain>
    </source>
</reference>
<keyword evidence="2" id="KW-1185">Reference proteome</keyword>
<evidence type="ECO:0000313" key="1">
    <source>
        <dbReference type="EMBL" id="MCV2877630.1"/>
    </source>
</evidence>